<sequence>MLFSLLPYICSIFKYSIFYYDIFYLSCCC</sequence>
<name>A0A8S5NMZ5_9CAUD</name>
<accession>A0A8S5NMZ5</accession>
<proteinExistence type="predicted"/>
<dbReference type="EMBL" id="BK015199">
    <property type="protein sequence ID" value="DAD95727.1"/>
    <property type="molecule type" value="Genomic_DNA"/>
</dbReference>
<organism evidence="1">
    <name type="scientific">Myoviridae sp. ctkOm7</name>
    <dbReference type="NCBI Taxonomy" id="2826690"/>
    <lineage>
        <taxon>Viruses</taxon>
        <taxon>Duplodnaviria</taxon>
        <taxon>Heunggongvirae</taxon>
        <taxon>Uroviricota</taxon>
        <taxon>Caudoviricetes</taxon>
    </lineage>
</organism>
<reference evidence="1" key="1">
    <citation type="journal article" date="2021" name="Proc. Natl. Acad. Sci. U.S.A.">
        <title>A Catalog of Tens of Thousands of Viruses from Human Metagenomes Reveals Hidden Associations with Chronic Diseases.</title>
        <authorList>
            <person name="Tisza M.J."/>
            <person name="Buck C.B."/>
        </authorList>
    </citation>
    <scope>NUCLEOTIDE SEQUENCE</scope>
    <source>
        <strain evidence="1">CtkOm7</strain>
    </source>
</reference>
<evidence type="ECO:0000313" key="1">
    <source>
        <dbReference type="EMBL" id="DAD95727.1"/>
    </source>
</evidence>
<protein>
    <submittedName>
        <fullName evidence="1">Uncharacterized protein</fullName>
    </submittedName>
</protein>